<dbReference type="Gramene" id="PRQ52771">
    <property type="protein sequence ID" value="PRQ52771"/>
    <property type="gene ID" value="RchiOBHm_Chr2g0159051"/>
</dbReference>
<evidence type="ECO:0000313" key="1">
    <source>
        <dbReference type="EMBL" id="PRQ52771.1"/>
    </source>
</evidence>
<dbReference type="Proteomes" id="UP000238479">
    <property type="component" value="Chromosome 2"/>
</dbReference>
<sequence>MLLYSHSHSRPSSLISVFQSQRSQCIEDESAMEYWDLHICFFFPKDRLRLKAQNPACLTAVWAKSGP</sequence>
<protein>
    <submittedName>
        <fullName evidence="1">Uncharacterized protein</fullName>
    </submittedName>
</protein>
<organism evidence="1 2">
    <name type="scientific">Rosa chinensis</name>
    <name type="common">China rose</name>
    <dbReference type="NCBI Taxonomy" id="74649"/>
    <lineage>
        <taxon>Eukaryota</taxon>
        <taxon>Viridiplantae</taxon>
        <taxon>Streptophyta</taxon>
        <taxon>Embryophyta</taxon>
        <taxon>Tracheophyta</taxon>
        <taxon>Spermatophyta</taxon>
        <taxon>Magnoliopsida</taxon>
        <taxon>eudicotyledons</taxon>
        <taxon>Gunneridae</taxon>
        <taxon>Pentapetalae</taxon>
        <taxon>rosids</taxon>
        <taxon>fabids</taxon>
        <taxon>Rosales</taxon>
        <taxon>Rosaceae</taxon>
        <taxon>Rosoideae</taxon>
        <taxon>Rosoideae incertae sedis</taxon>
        <taxon>Rosa</taxon>
    </lineage>
</organism>
<evidence type="ECO:0000313" key="2">
    <source>
        <dbReference type="Proteomes" id="UP000238479"/>
    </source>
</evidence>
<comment type="caution">
    <text evidence="1">The sequence shown here is derived from an EMBL/GenBank/DDBJ whole genome shotgun (WGS) entry which is preliminary data.</text>
</comment>
<keyword evidence="2" id="KW-1185">Reference proteome</keyword>
<dbReference type="EMBL" id="PDCK01000040">
    <property type="protein sequence ID" value="PRQ52771.1"/>
    <property type="molecule type" value="Genomic_DNA"/>
</dbReference>
<reference evidence="1 2" key="1">
    <citation type="journal article" date="2018" name="Nat. Genet.">
        <title>The Rosa genome provides new insights in the design of modern roses.</title>
        <authorList>
            <person name="Bendahmane M."/>
        </authorList>
    </citation>
    <scope>NUCLEOTIDE SEQUENCE [LARGE SCALE GENOMIC DNA]</scope>
    <source>
        <strain evidence="2">cv. Old Blush</strain>
    </source>
</reference>
<gene>
    <name evidence="1" type="ORF">RchiOBHm_Chr2g0159051</name>
</gene>
<proteinExistence type="predicted"/>
<accession>A0A2P6S285</accession>
<name>A0A2P6S285_ROSCH</name>
<dbReference type="AlphaFoldDB" id="A0A2P6S285"/>